<dbReference type="InterPro" id="IPR005548">
    <property type="entry name" value="Cell_div_FtsQ/DivIB_C"/>
</dbReference>
<evidence type="ECO:0000313" key="12">
    <source>
        <dbReference type="EMBL" id="SBV86751.1"/>
    </source>
</evidence>
<keyword evidence="5 9" id="KW-0812">Transmembrane</keyword>
<accession>A0A1M4JEL9</accession>
<dbReference type="PANTHER" id="PTHR35851:SF1">
    <property type="entry name" value="CELL DIVISION PROTEIN FTSQ"/>
    <property type="match status" value="1"/>
</dbReference>
<dbReference type="InterPro" id="IPR034746">
    <property type="entry name" value="POTRA"/>
</dbReference>
<dbReference type="Gene3D" id="3.10.20.310">
    <property type="entry name" value="membrane protein fhac"/>
    <property type="match status" value="1"/>
</dbReference>
<comment type="function">
    <text evidence="9">Essential cell division protein. May link together the upstream cell division proteins, which are predominantly cytoplasmic, with the downstream cell division proteins, which are predominantly periplasmic. May control correct divisome assembly.</text>
</comment>
<feature type="domain" description="POTRA" evidence="11">
    <location>
        <begin position="34"/>
        <end position="103"/>
    </location>
</feature>
<feature type="compositionally biased region" description="Basic and acidic residues" evidence="10">
    <location>
        <begin position="231"/>
        <end position="246"/>
    </location>
</feature>
<name>A0A1M4JEL9_9XANT</name>
<evidence type="ECO:0000256" key="8">
    <source>
        <dbReference type="ARBA" id="ARBA00023306"/>
    </source>
</evidence>
<organism evidence="12 13">
    <name type="scientific">Xanthomonas graminis pv. graminis</name>
    <dbReference type="NCBI Taxonomy" id="134874"/>
    <lineage>
        <taxon>Bacteria</taxon>
        <taxon>Pseudomonadati</taxon>
        <taxon>Pseudomonadota</taxon>
        <taxon>Gammaproteobacteria</taxon>
        <taxon>Lysobacterales</taxon>
        <taxon>Lysobacteraceae</taxon>
        <taxon>Xanthomonas</taxon>
        <taxon>Xanthomonas translucens group</taxon>
        <taxon>Xanthomonas graminis</taxon>
    </lineage>
</organism>
<feature type="compositionally biased region" description="Low complexity" evidence="10">
    <location>
        <begin position="248"/>
        <end position="260"/>
    </location>
</feature>
<keyword evidence="8 9" id="KW-0131">Cell cycle</keyword>
<feature type="region of interest" description="Disordered" evidence="10">
    <location>
        <begin position="231"/>
        <end position="297"/>
    </location>
</feature>
<keyword evidence="7 9" id="KW-0472">Membrane</keyword>
<evidence type="ECO:0000256" key="1">
    <source>
        <dbReference type="ARBA" id="ARBA00004370"/>
    </source>
</evidence>
<dbReference type="AlphaFoldDB" id="A0A1M4JEL9"/>
<dbReference type="InterPro" id="IPR026579">
    <property type="entry name" value="FtsQ"/>
</dbReference>
<evidence type="ECO:0000256" key="9">
    <source>
        <dbReference type="HAMAP-Rule" id="MF_00911"/>
    </source>
</evidence>
<dbReference type="InterPro" id="IPR013685">
    <property type="entry name" value="POTRA_FtsQ_type"/>
</dbReference>
<keyword evidence="2 9" id="KW-1003">Cell membrane</keyword>
<sequence length="297" mass="32381">MSALLRILAWLLALALVALPVVAVLNGWVGAERWPLSRLQVSGDFKRVPAEQLRQVVLPYARRGFFAVRLQDAQNAIERLPWVESARVRKRWPDVLEVRVTEHLPFARWGSDRMLSEQGRIFALPSELRGMALPQLAGPDAKAQDVIALYNESRALFAPAGLQVDGVAMDARGSWSLQLGNGVQVVVGRDDARARLERFARVLPQLATPEQAPIARADLRYTNGFTLSRKVVESGDRGPGSGDHKPSRAAAGPAARAGTAWLTPRPRTLAVAPPSPVPGPRSLVPSPHSLLLRSTHT</sequence>
<keyword evidence="6 9" id="KW-1133">Transmembrane helix</keyword>
<dbReference type="GO" id="GO:0090529">
    <property type="term" value="P:cell septum assembly"/>
    <property type="evidence" value="ECO:0007669"/>
    <property type="project" value="InterPro"/>
</dbReference>
<evidence type="ECO:0000256" key="10">
    <source>
        <dbReference type="SAM" id="MobiDB-lite"/>
    </source>
</evidence>
<proteinExistence type="inferred from homology"/>
<dbReference type="GO" id="GO:0032153">
    <property type="term" value="C:cell division site"/>
    <property type="evidence" value="ECO:0007669"/>
    <property type="project" value="UniProtKB-UniRule"/>
</dbReference>
<evidence type="ECO:0000256" key="7">
    <source>
        <dbReference type="ARBA" id="ARBA00023136"/>
    </source>
</evidence>
<evidence type="ECO:0000256" key="5">
    <source>
        <dbReference type="ARBA" id="ARBA00022692"/>
    </source>
</evidence>
<dbReference type="PANTHER" id="PTHR35851">
    <property type="entry name" value="CELL DIVISION PROTEIN FTSQ"/>
    <property type="match status" value="1"/>
</dbReference>
<dbReference type="InterPro" id="IPR045335">
    <property type="entry name" value="FtsQ_C_sf"/>
</dbReference>
<protein>
    <recommendedName>
        <fullName evidence="9">Cell division protein FtsQ</fullName>
    </recommendedName>
</protein>
<dbReference type="HAMAP" id="MF_00911">
    <property type="entry name" value="FtsQ_subfam"/>
    <property type="match status" value="1"/>
</dbReference>
<comment type="subcellular location">
    <subcellularLocation>
        <location evidence="9">Cell inner membrane</location>
        <topology evidence="9">Single-pass type II membrane protein</topology>
    </subcellularLocation>
    <subcellularLocation>
        <location evidence="1">Membrane</location>
    </subcellularLocation>
    <text evidence="9">Localizes to the division septum.</text>
</comment>
<comment type="subunit">
    <text evidence="9">Part of a complex composed of FtsB, FtsL and FtsQ.</text>
</comment>
<evidence type="ECO:0000313" key="13">
    <source>
        <dbReference type="Proteomes" id="UP000184997"/>
    </source>
</evidence>
<dbReference type="Gene3D" id="3.40.50.11690">
    <property type="entry name" value="Cell division protein FtsQ/DivIB"/>
    <property type="match status" value="1"/>
</dbReference>
<dbReference type="Pfam" id="PF03799">
    <property type="entry name" value="FtsQ_DivIB_C"/>
    <property type="match status" value="1"/>
</dbReference>
<evidence type="ECO:0000256" key="3">
    <source>
        <dbReference type="ARBA" id="ARBA00022519"/>
    </source>
</evidence>
<dbReference type="GO" id="GO:0005886">
    <property type="term" value="C:plasma membrane"/>
    <property type="evidence" value="ECO:0007669"/>
    <property type="project" value="UniProtKB-SubCell"/>
</dbReference>
<dbReference type="Proteomes" id="UP000184997">
    <property type="component" value="Unassembled WGS sequence"/>
</dbReference>
<keyword evidence="4 9" id="KW-0132">Cell division</keyword>
<dbReference type="EMBL" id="FLUK01000060">
    <property type="protein sequence ID" value="SBV86751.1"/>
    <property type="molecule type" value="Genomic_DNA"/>
</dbReference>
<dbReference type="Pfam" id="PF08478">
    <property type="entry name" value="POTRA_1"/>
    <property type="match status" value="1"/>
</dbReference>
<evidence type="ECO:0000256" key="4">
    <source>
        <dbReference type="ARBA" id="ARBA00022618"/>
    </source>
</evidence>
<dbReference type="RefSeq" id="WP_009576847.1">
    <property type="nucleotide sequence ID" value="NZ_CP076252.1"/>
</dbReference>
<evidence type="ECO:0000256" key="6">
    <source>
        <dbReference type="ARBA" id="ARBA00022989"/>
    </source>
</evidence>
<comment type="similarity">
    <text evidence="9">Belongs to the FtsQ/DivIB family. FtsQ subfamily.</text>
</comment>
<reference evidence="13" key="1">
    <citation type="submission" date="2016-07" db="EMBL/GenBank/DDBJ databases">
        <authorList>
            <person name="Florea S."/>
            <person name="Webb J.S."/>
            <person name="Jaromczyk J."/>
            <person name="Schardl C.L."/>
        </authorList>
    </citation>
    <scope>NUCLEOTIDE SEQUENCE [LARGE SCALE GENOMIC DNA]</scope>
</reference>
<evidence type="ECO:0000259" key="11">
    <source>
        <dbReference type="PROSITE" id="PS51779"/>
    </source>
</evidence>
<evidence type="ECO:0000256" key="2">
    <source>
        <dbReference type="ARBA" id="ARBA00022475"/>
    </source>
</evidence>
<gene>
    <name evidence="9" type="primary">ftsQ</name>
    <name evidence="12" type="ORF">XTGNCPPB3709_0658</name>
</gene>
<dbReference type="GO" id="GO:0043093">
    <property type="term" value="P:FtsZ-dependent cytokinesis"/>
    <property type="evidence" value="ECO:0007669"/>
    <property type="project" value="UniProtKB-UniRule"/>
</dbReference>
<keyword evidence="3 9" id="KW-0997">Cell inner membrane</keyword>
<dbReference type="PROSITE" id="PS51779">
    <property type="entry name" value="POTRA"/>
    <property type="match status" value="1"/>
</dbReference>